<reference evidence="2 3" key="2">
    <citation type="journal article" date="2015" name="Genome Announc.">
        <title>Complete Genome Sequence of Hyperthermophilic Piezophilic Archaeon Palaeococcus pacificus DY20341T, Isolated from Deep-Sea Hydrothermal Sediments.</title>
        <authorList>
            <person name="Zeng X."/>
            <person name="Jebbar M."/>
            <person name="Shao Z."/>
        </authorList>
    </citation>
    <scope>NUCLEOTIDE SEQUENCE [LARGE SCALE GENOMIC DNA]</scope>
    <source>
        <strain evidence="2 3">DY20341</strain>
    </source>
</reference>
<dbReference type="Proteomes" id="UP000027981">
    <property type="component" value="Chromosome"/>
</dbReference>
<organism evidence="2 3">
    <name type="scientific">Palaeococcus pacificus DY20341</name>
    <dbReference type="NCBI Taxonomy" id="1343739"/>
    <lineage>
        <taxon>Archaea</taxon>
        <taxon>Methanobacteriati</taxon>
        <taxon>Methanobacteriota</taxon>
        <taxon>Thermococci</taxon>
        <taxon>Thermococcales</taxon>
        <taxon>Thermococcaceae</taxon>
        <taxon>Palaeococcus</taxon>
    </lineage>
</organism>
<keyword evidence="3" id="KW-1185">Reference proteome</keyword>
<dbReference type="HOGENOM" id="CLU_045011_19_3_2"/>
<dbReference type="SFLD" id="SFLDG01129">
    <property type="entry name" value="C1.5:_HAD__Beta-PGM__Phosphata"/>
    <property type="match status" value="1"/>
</dbReference>
<dbReference type="PANTHER" id="PTHR43434:SF1">
    <property type="entry name" value="PHOSPHOGLYCOLATE PHOSPHATASE"/>
    <property type="match status" value="1"/>
</dbReference>
<evidence type="ECO:0000256" key="1">
    <source>
        <dbReference type="ARBA" id="ARBA00007958"/>
    </source>
</evidence>
<dbReference type="InterPro" id="IPR023214">
    <property type="entry name" value="HAD_sf"/>
</dbReference>
<dbReference type="SFLD" id="SFLDS00003">
    <property type="entry name" value="Haloacid_Dehalogenase"/>
    <property type="match status" value="1"/>
</dbReference>
<sequence length="229" mass="26238">MVIIKGIIFDVDETLVYYEGYNSRKWFEKWGKPEIAELGLDLDFETYRKMVIGELPRSYVEVFGVNHVEFWKAIDEAKLKYRKAAAKEGKIKTFPDVDALGELKKFGLKLAAVSNASQECTEFVLELFDLKKYFDVVFGKDYSYLDGAKPNPYLIEKALKALGVQPNEALVVGDSYSDVLAAHRANVKAVQALRFDNFIGEADYHVKDLWELWELVMKKNSKNKLDNTI</sequence>
<gene>
    <name evidence="2" type="ORF">PAP_02535</name>
</gene>
<dbReference type="InterPro" id="IPR041492">
    <property type="entry name" value="HAD_2"/>
</dbReference>
<evidence type="ECO:0008006" key="4">
    <source>
        <dbReference type="Google" id="ProtNLM"/>
    </source>
</evidence>
<dbReference type="NCBIfam" id="TIGR01549">
    <property type="entry name" value="HAD-SF-IA-v1"/>
    <property type="match status" value="1"/>
</dbReference>
<accession>A0A075LQE5</accession>
<name>A0A075LQE5_9EURY</name>
<dbReference type="eggNOG" id="arCOG02292">
    <property type="taxonomic scope" value="Archaea"/>
</dbReference>
<evidence type="ECO:0000313" key="2">
    <source>
        <dbReference type="EMBL" id="AIF68935.1"/>
    </source>
</evidence>
<dbReference type="GO" id="GO:0006281">
    <property type="term" value="P:DNA repair"/>
    <property type="evidence" value="ECO:0007669"/>
    <property type="project" value="TreeGrafter"/>
</dbReference>
<dbReference type="InterPro" id="IPR023198">
    <property type="entry name" value="PGP-like_dom2"/>
</dbReference>
<dbReference type="Pfam" id="PF13419">
    <property type="entry name" value="HAD_2"/>
    <property type="match status" value="1"/>
</dbReference>
<dbReference type="InterPro" id="IPR006439">
    <property type="entry name" value="HAD-SF_hydro_IA"/>
</dbReference>
<protein>
    <recommendedName>
        <fullName evidence="4">2-haloalkanoic acid dehalogenase</fullName>
    </recommendedName>
</protein>
<dbReference type="AlphaFoldDB" id="A0A075LQE5"/>
<dbReference type="KEGG" id="ppac:PAP_02535"/>
<dbReference type="PANTHER" id="PTHR43434">
    <property type="entry name" value="PHOSPHOGLYCOLATE PHOSPHATASE"/>
    <property type="match status" value="1"/>
</dbReference>
<dbReference type="PRINTS" id="PR00413">
    <property type="entry name" value="HADHALOGNASE"/>
</dbReference>
<dbReference type="SUPFAM" id="SSF56784">
    <property type="entry name" value="HAD-like"/>
    <property type="match status" value="1"/>
</dbReference>
<proteinExistence type="inferred from homology"/>
<dbReference type="InterPro" id="IPR036412">
    <property type="entry name" value="HAD-like_sf"/>
</dbReference>
<dbReference type="EMBL" id="CP006019">
    <property type="protein sequence ID" value="AIF68935.1"/>
    <property type="molecule type" value="Genomic_DNA"/>
</dbReference>
<dbReference type="Gene3D" id="3.40.50.1000">
    <property type="entry name" value="HAD superfamily/HAD-like"/>
    <property type="match status" value="1"/>
</dbReference>
<dbReference type="STRING" id="1343739.PAP_02535"/>
<comment type="similarity">
    <text evidence="1">Belongs to the HAD-like hydrolase superfamily.</text>
</comment>
<evidence type="ECO:0000313" key="3">
    <source>
        <dbReference type="Proteomes" id="UP000027981"/>
    </source>
</evidence>
<reference evidence="3" key="1">
    <citation type="submission" date="2013-06" db="EMBL/GenBank/DDBJ databases">
        <title>Complete Genome Sequence of Hyperthermophilic Palaeococcus pacificus DY20341T, Isolated from a Deep-Sea Hydrothermal Sediments.</title>
        <authorList>
            <person name="Zeng X."/>
            <person name="Shao Z."/>
        </authorList>
    </citation>
    <scope>NUCLEOTIDE SEQUENCE [LARGE SCALE GENOMIC DNA]</scope>
    <source>
        <strain evidence="3">DY20341</strain>
    </source>
</reference>
<dbReference type="GO" id="GO:0008967">
    <property type="term" value="F:phosphoglycolate phosphatase activity"/>
    <property type="evidence" value="ECO:0007669"/>
    <property type="project" value="TreeGrafter"/>
</dbReference>
<dbReference type="InterPro" id="IPR050155">
    <property type="entry name" value="HAD-like_hydrolase_sf"/>
</dbReference>
<dbReference type="Gene3D" id="1.10.150.240">
    <property type="entry name" value="Putative phosphatase, domain 2"/>
    <property type="match status" value="1"/>
</dbReference>